<keyword evidence="7" id="KW-1185">Reference proteome</keyword>
<evidence type="ECO:0000256" key="5">
    <source>
        <dbReference type="SAM" id="Phobius"/>
    </source>
</evidence>
<name>A0ABN2RIU0_9ACTN</name>
<gene>
    <name evidence="6" type="ORF">GCM10009838_30890</name>
</gene>
<evidence type="ECO:0000256" key="3">
    <source>
        <dbReference type="ARBA" id="ARBA00022989"/>
    </source>
</evidence>
<evidence type="ECO:0000256" key="4">
    <source>
        <dbReference type="ARBA" id="ARBA00023136"/>
    </source>
</evidence>
<dbReference type="InterPro" id="IPR036019">
    <property type="entry name" value="MscL_channel"/>
</dbReference>
<protein>
    <recommendedName>
        <fullName evidence="8">Large conductance mechanosensitive channel protein</fullName>
    </recommendedName>
</protein>
<comment type="subcellular location">
    <subcellularLocation>
        <location evidence="1">Membrane</location>
        <topology evidence="1">Multi-pass membrane protein</topology>
    </subcellularLocation>
</comment>
<sequence>MNGFFKFVVRGNVIGLAVGVVIGAAFSTMVTAFTGAFLTPLIGWATGSIGDYTKKTFALGKTSFPYGQFLNAAISFVLTAATLYFLIVLPVNKIAEELNPHHDLARSKRPCPDCLQQIPARARRCSFCTSHVDPISDEDSAVLIEQLPGEIELETPLPRMRPAAEGAGVAAGEGEAAAAEVKLTEVKTAGAAAGAE</sequence>
<dbReference type="SUPFAM" id="SSF81330">
    <property type="entry name" value="Gated mechanosensitive channel"/>
    <property type="match status" value="1"/>
</dbReference>
<organism evidence="6 7">
    <name type="scientific">Catenulispora subtropica</name>
    <dbReference type="NCBI Taxonomy" id="450798"/>
    <lineage>
        <taxon>Bacteria</taxon>
        <taxon>Bacillati</taxon>
        <taxon>Actinomycetota</taxon>
        <taxon>Actinomycetes</taxon>
        <taxon>Catenulisporales</taxon>
        <taxon>Catenulisporaceae</taxon>
        <taxon>Catenulispora</taxon>
    </lineage>
</organism>
<keyword evidence="2 5" id="KW-0812">Transmembrane</keyword>
<dbReference type="Proteomes" id="UP001499854">
    <property type="component" value="Unassembled WGS sequence"/>
</dbReference>
<dbReference type="EMBL" id="BAAAQM010000015">
    <property type="protein sequence ID" value="GAA1969918.1"/>
    <property type="molecule type" value="Genomic_DNA"/>
</dbReference>
<evidence type="ECO:0008006" key="8">
    <source>
        <dbReference type="Google" id="ProtNLM"/>
    </source>
</evidence>
<dbReference type="Gene3D" id="1.10.1200.120">
    <property type="entry name" value="Large-conductance mechanosensitive channel, MscL, domain 1"/>
    <property type="match status" value="1"/>
</dbReference>
<keyword evidence="4 5" id="KW-0472">Membrane</keyword>
<evidence type="ECO:0000256" key="1">
    <source>
        <dbReference type="ARBA" id="ARBA00004141"/>
    </source>
</evidence>
<feature type="transmembrane region" description="Helical" evidence="5">
    <location>
        <begin position="12"/>
        <end position="38"/>
    </location>
</feature>
<evidence type="ECO:0000313" key="6">
    <source>
        <dbReference type="EMBL" id="GAA1969918.1"/>
    </source>
</evidence>
<proteinExistence type="predicted"/>
<dbReference type="PANTHER" id="PTHR30266:SF2">
    <property type="entry name" value="LARGE-CONDUCTANCE MECHANOSENSITIVE CHANNEL"/>
    <property type="match status" value="1"/>
</dbReference>
<keyword evidence="3 5" id="KW-1133">Transmembrane helix</keyword>
<evidence type="ECO:0000313" key="7">
    <source>
        <dbReference type="Proteomes" id="UP001499854"/>
    </source>
</evidence>
<reference evidence="6 7" key="1">
    <citation type="journal article" date="2019" name="Int. J. Syst. Evol. Microbiol.">
        <title>The Global Catalogue of Microorganisms (GCM) 10K type strain sequencing project: providing services to taxonomists for standard genome sequencing and annotation.</title>
        <authorList>
            <consortium name="The Broad Institute Genomics Platform"/>
            <consortium name="The Broad Institute Genome Sequencing Center for Infectious Disease"/>
            <person name="Wu L."/>
            <person name="Ma J."/>
        </authorList>
    </citation>
    <scope>NUCLEOTIDE SEQUENCE [LARGE SCALE GENOMIC DNA]</scope>
    <source>
        <strain evidence="6 7">JCM 16013</strain>
    </source>
</reference>
<dbReference type="Pfam" id="PF01741">
    <property type="entry name" value="MscL"/>
    <property type="match status" value="1"/>
</dbReference>
<evidence type="ECO:0000256" key="2">
    <source>
        <dbReference type="ARBA" id="ARBA00022692"/>
    </source>
</evidence>
<accession>A0ABN2RIU0</accession>
<dbReference type="RefSeq" id="WP_344657701.1">
    <property type="nucleotide sequence ID" value="NZ_BAAAQM010000015.1"/>
</dbReference>
<comment type="caution">
    <text evidence="6">The sequence shown here is derived from an EMBL/GenBank/DDBJ whole genome shotgun (WGS) entry which is preliminary data.</text>
</comment>
<dbReference type="InterPro" id="IPR037673">
    <property type="entry name" value="MSC/AndL"/>
</dbReference>
<feature type="transmembrane region" description="Helical" evidence="5">
    <location>
        <begin position="69"/>
        <end position="89"/>
    </location>
</feature>
<dbReference type="PANTHER" id="PTHR30266">
    <property type="entry name" value="MECHANOSENSITIVE CHANNEL MSCL"/>
    <property type="match status" value="1"/>
</dbReference>